<feature type="domain" description="HTH hxlR-type" evidence="4">
    <location>
        <begin position="18"/>
        <end position="118"/>
    </location>
</feature>
<keyword evidence="1" id="KW-0805">Transcription regulation</keyword>
<keyword evidence="2 5" id="KW-0238">DNA-binding</keyword>
<dbReference type="SUPFAM" id="SSF46785">
    <property type="entry name" value="Winged helix' DNA-binding domain"/>
    <property type="match status" value="1"/>
</dbReference>
<evidence type="ECO:0000313" key="5">
    <source>
        <dbReference type="EMBL" id="SNT64127.1"/>
    </source>
</evidence>
<dbReference type="Pfam" id="PF01638">
    <property type="entry name" value="HxlR"/>
    <property type="match status" value="1"/>
</dbReference>
<evidence type="ECO:0000256" key="3">
    <source>
        <dbReference type="ARBA" id="ARBA00023163"/>
    </source>
</evidence>
<dbReference type="PANTHER" id="PTHR33204:SF18">
    <property type="entry name" value="TRANSCRIPTIONAL REGULATORY PROTEIN"/>
    <property type="match status" value="1"/>
</dbReference>
<evidence type="ECO:0000259" key="4">
    <source>
        <dbReference type="PROSITE" id="PS51118"/>
    </source>
</evidence>
<name>A0A239PAM0_9ACTN</name>
<organism evidence="5 6">
    <name type="scientific">Asanoa hainanensis</name>
    <dbReference type="NCBI Taxonomy" id="560556"/>
    <lineage>
        <taxon>Bacteria</taxon>
        <taxon>Bacillati</taxon>
        <taxon>Actinomycetota</taxon>
        <taxon>Actinomycetes</taxon>
        <taxon>Micromonosporales</taxon>
        <taxon>Micromonosporaceae</taxon>
        <taxon>Asanoa</taxon>
    </lineage>
</organism>
<accession>A0A239PAM0</accession>
<dbReference type="GO" id="GO:0003677">
    <property type="term" value="F:DNA binding"/>
    <property type="evidence" value="ECO:0007669"/>
    <property type="project" value="UniProtKB-KW"/>
</dbReference>
<dbReference type="PANTHER" id="PTHR33204">
    <property type="entry name" value="TRANSCRIPTIONAL REGULATOR, MARR FAMILY"/>
    <property type="match status" value="1"/>
</dbReference>
<sequence>MTNDTMTEERGPAHRSGCPINLSVEVLGDRWSLVVLRDVMFGDRHYFRELLTQSQEGIASNILADRLRRLVANGLLWRAGDDSHRQKIRYSLTEAGVQLVPVMAALGSWGRRHLPASHELSVRAELLERGGPELWDRFMDELREQHLGIARPPGTPSVFAELQAAYEAAVNAASPATPDRR</sequence>
<dbReference type="InterPro" id="IPR036388">
    <property type="entry name" value="WH-like_DNA-bd_sf"/>
</dbReference>
<dbReference type="AlphaFoldDB" id="A0A239PAM0"/>
<dbReference type="InterPro" id="IPR002577">
    <property type="entry name" value="HTH_HxlR"/>
</dbReference>
<reference evidence="5 6" key="1">
    <citation type="submission" date="2017-06" db="EMBL/GenBank/DDBJ databases">
        <authorList>
            <person name="Kim H.J."/>
            <person name="Triplett B.A."/>
        </authorList>
    </citation>
    <scope>NUCLEOTIDE SEQUENCE [LARGE SCALE GENOMIC DNA]</scope>
    <source>
        <strain evidence="5 6">CGMCC 4.5593</strain>
    </source>
</reference>
<gene>
    <name evidence="5" type="ORF">SAMN05421812_116113</name>
</gene>
<dbReference type="Proteomes" id="UP000198362">
    <property type="component" value="Unassembled WGS sequence"/>
</dbReference>
<evidence type="ECO:0000256" key="2">
    <source>
        <dbReference type="ARBA" id="ARBA00023125"/>
    </source>
</evidence>
<dbReference type="Gene3D" id="1.10.10.10">
    <property type="entry name" value="Winged helix-like DNA-binding domain superfamily/Winged helix DNA-binding domain"/>
    <property type="match status" value="1"/>
</dbReference>
<dbReference type="InterPro" id="IPR036390">
    <property type="entry name" value="WH_DNA-bd_sf"/>
</dbReference>
<dbReference type="PROSITE" id="PS51118">
    <property type="entry name" value="HTH_HXLR"/>
    <property type="match status" value="1"/>
</dbReference>
<evidence type="ECO:0000313" key="6">
    <source>
        <dbReference type="Proteomes" id="UP000198362"/>
    </source>
</evidence>
<evidence type="ECO:0000256" key="1">
    <source>
        <dbReference type="ARBA" id="ARBA00023015"/>
    </source>
</evidence>
<keyword evidence="3" id="KW-0804">Transcription</keyword>
<keyword evidence="6" id="KW-1185">Reference proteome</keyword>
<proteinExistence type="predicted"/>
<dbReference type="EMBL" id="FZPH01000016">
    <property type="protein sequence ID" value="SNT64127.1"/>
    <property type="molecule type" value="Genomic_DNA"/>
</dbReference>
<protein>
    <submittedName>
        <fullName evidence="5">DNA-binding transcriptional regulator, HxlR family</fullName>
    </submittedName>
</protein>